<evidence type="ECO:0000313" key="1">
    <source>
        <dbReference type="Proteomes" id="UP000887579"/>
    </source>
</evidence>
<sequence>MCVARHYKNAKNGDYVTFGRAPHVCEWRKYDIEHFFKDRKRIELPNYKTLSGLPPQQPPKRGCRPCPPKVDKSRITKSGDFELQWSKYGKPDGKLVIFCPENKKLCYEMGLESKNYYRCNKCKEKEKIQVTARLYYDEKNQPYLIHGENDHILTEYTPDNVVLYPSEYHVTQMDENENPIKFVIFTDSMLYLHPMDCQESISMSRMYETKNYCKCQIMER</sequence>
<protein>
    <submittedName>
        <fullName evidence="2">Uncharacterized protein</fullName>
    </submittedName>
</protein>
<evidence type="ECO:0000313" key="2">
    <source>
        <dbReference type="WBParaSite" id="ES5_v2.g24354.t1"/>
    </source>
</evidence>
<reference evidence="2" key="1">
    <citation type="submission" date="2022-11" db="UniProtKB">
        <authorList>
            <consortium name="WormBaseParasite"/>
        </authorList>
    </citation>
    <scope>IDENTIFICATION</scope>
</reference>
<dbReference type="Proteomes" id="UP000887579">
    <property type="component" value="Unplaced"/>
</dbReference>
<proteinExistence type="predicted"/>
<name>A0AC34G426_9BILA</name>
<dbReference type="WBParaSite" id="ES5_v2.g24354.t1">
    <property type="protein sequence ID" value="ES5_v2.g24354.t1"/>
    <property type="gene ID" value="ES5_v2.g24354"/>
</dbReference>
<accession>A0AC34G426</accession>
<organism evidence="1 2">
    <name type="scientific">Panagrolaimus sp. ES5</name>
    <dbReference type="NCBI Taxonomy" id="591445"/>
    <lineage>
        <taxon>Eukaryota</taxon>
        <taxon>Metazoa</taxon>
        <taxon>Ecdysozoa</taxon>
        <taxon>Nematoda</taxon>
        <taxon>Chromadorea</taxon>
        <taxon>Rhabditida</taxon>
        <taxon>Tylenchina</taxon>
        <taxon>Panagrolaimomorpha</taxon>
        <taxon>Panagrolaimoidea</taxon>
        <taxon>Panagrolaimidae</taxon>
        <taxon>Panagrolaimus</taxon>
    </lineage>
</organism>